<keyword evidence="6" id="KW-0175">Coiled coil</keyword>
<evidence type="ECO:0000313" key="9">
    <source>
        <dbReference type="RefSeq" id="XP_015277252.1"/>
    </source>
</evidence>
<dbReference type="PANTHER" id="PTHR12420">
    <property type="entry name" value="PHD FINGER PROTEIN"/>
    <property type="match status" value="1"/>
</dbReference>
<evidence type="ECO:0000256" key="6">
    <source>
        <dbReference type="SAM" id="Coils"/>
    </source>
</evidence>
<evidence type="ECO:0000313" key="8">
    <source>
        <dbReference type="Proteomes" id="UP000694871"/>
    </source>
</evidence>
<accession>A0ABM1KU65</accession>
<comment type="subcellular location">
    <subcellularLocation>
        <location evidence="1">Nucleus</location>
    </subcellularLocation>
</comment>
<reference evidence="9" key="1">
    <citation type="submission" date="2025-08" db="UniProtKB">
        <authorList>
            <consortium name="RefSeq"/>
        </authorList>
    </citation>
    <scope>IDENTIFICATION</scope>
</reference>
<evidence type="ECO:0000256" key="4">
    <source>
        <dbReference type="ARBA" id="ARBA00022833"/>
    </source>
</evidence>
<dbReference type="InterPro" id="IPR013083">
    <property type="entry name" value="Znf_RING/FYVE/PHD"/>
</dbReference>
<keyword evidence="5" id="KW-0539">Nucleus</keyword>
<dbReference type="PROSITE" id="PS51805">
    <property type="entry name" value="EPHD"/>
    <property type="match status" value="1"/>
</dbReference>
<evidence type="ECO:0000256" key="2">
    <source>
        <dbReference type="ARBA" id="ARBA00022723"/>
    </source>
</evidence>
<feature type="non-terminal residue" evidence="9">
    <location>
        <position position="1"/>
    </location>
</feature>
<dbReference type="InterPro" id="IPR051188">
    <property type="entry name" value="PHD-type_Zinc_Finger"/>
</dbReference>
<feature type="coiled-coil region" evidence="6">
    <location>
        <begin position="125"/>
        <end position="152"/>
    </location>
</feature>
<dbReference type="PANTHER" id="PTHR12420:SF4">
    <property type="entry name" value="PHD FINGER PROTEIN 11"/>
    <property type="match status" value="1"/>
</dbReference>
<sequence>HFCKKKGATVGCEKPRCPRSYHYFCALKDNAANDEKPGSYRVYCRNHDPTRRTSLKARVEFLRKCKRAGLLDGIFKEMAETLHLTQEKLKEKLDDDSTPKAEYEKTVISLFDCSLFENAATGGKQRGTEEKIQELLETRKKLDTEMAAVDTQIELLQGLKAGLPASENASSSTSE</sequence>
<feature type="domain" description="PHD-type" evidence="7">
    <location>
        <begin position="1"/>
        <end position="48"/>
    </location>
</feature>
<proteinExistence type="predicted"/>
<keyword evidence="8" id="KW-1185">Reference proteome</keyword>
<keyword evidence="3" id="KW-0863">Zinc-finger</keyword>
<dbReference type="Proteomes" id="UP000694871">
    <property type="component" value="Unplaced"/>
</dbReference>
<dbReference type="Gene3D" id="3.30.40.10">
    <property type="entry name" value="Zinc/RING finger domain, C3HC4 (zinc finger)"/>
    <property type="match status" value="1"/>
</dbReference>
<keyword evidence="2" id="KW-0479">Metal-binding</keyword>
<dbReference type="InterPro" id="IPR034732">
    <property type="entry name" value="EPHD"/>
</dbReference>
<evidence type="ECO:0000256" key="3">
    <source>
        <dbReference type="ARBA" id="ARBA00022771"/>
    </source>
</evidence>
<dbReference type="Pfam" id="PF13771">
    <property type="entry name" value="zf-HC5HC2H"/>
    <property type="match status" value="1"/>
</dbReference>
<protein>
    <submittedName>
        <fullName evidence="9">PHD finger protein 11-like</fullName>
    </submittedName>
</protein>
<name>A0ABM1KU65_GEKJA</name>
<organism evidence="8 9">
    <name type="scientific">Gekko japonicus</name>
    <name type="common">Schlegel's Japanese gecko</name>
    <dbReference type="NCBI Taxonomy" id="146911"/>
    <lineage>
        <taxon>Eukaryota</taxon>
        <taxon>Metazoa</taxon>
        <taxon>Chordata</taxon>
        <taxon>Craniata</taxon>
        <taxon>Vertebrata</taxon>
        <taxon>Euteleostomi</taxon>
        <taxon>Lepidosauria</taxon>
        <taxon>Squamata</taxon>
        <taxon>Bifurcata</taxon>
        <taxon>Gekkota</taxon>
        <taxon>Gekkonidae</taxon>
        <taxon>Gekkoninae</taxon>
        <taxon>Gekko</taxon>
    </lineage>
</organism>
<evidence type="ECO:0000256" key="5">
    <source>
        <dbReference type="ARBA" id="ARBA00023242"/>
    </source>
</evidence>
<dbReference type="RefSeq" id="XP_015277252.1">
    <property type="nucleotide sequence ID" value="XM_015421766.1"/>
</dbReference>
<dbReference type="SMART" id="SM00249">
    <property type="entry name" value="PHD"/>
    <property type="match status" value="1"/>
</dbReference>
<evidence type="ECO:0000256" key="1">
    <source>
        <dbReference type="ARBA" id="ARBA00004123"/>
    </source>
</evidence>
<gene>
    <name evidence="9" type="primary">LOC107119300</name>
</gene>
<dbReference type="InterPro" id="IPR001965">
    <property type="entry name" value="Znf_PHD"/>
</dbReference>
<keyword evidence="4" id="KW-0862">Zinc</keyword>
<evidence type="ECO:0000259" key="7">
    <source>
        <dbReference type="PROSITE" id="PS51805"/>
    </source>
</evidence>
<dbReference type="GeneID" id="107119300"/>